<reference evidence="1 2" key="1">
    <citation type="submission" date="2020-08" db="EMBL/GenBank/DDBJ databases">
        <title>Genomic Encyclopedia of Type Strains, Phase IV (KMG-IV): sequencing the most valuable type-strain genomes for metagenomic binning, comparative biology and taxonomic classification.</title>
        <authorList>
            <person name="Goeker M."/>
        </authorList>
    </citation>
    <scope>NUCLEOTIDE SEQUENCE [LARGE SCALE GENOMIC DNA]</scope>
    <source>
        <strain evidence="1 2">DSM 27203</strain>
    </source>
</reference>
<proteinExistence type="predicted"/>
<dbReference type="AlphaFoldDB" id="A0A840Z0A2"/>
<name>A0A840Z0A2_9SPHN</name>
<gene>
    <name evidence="1" type="ORF">FHR23_002090</name>
</gene>
<evidence type="ECO:0000313" key="1">
    <source>
        <dbReference type="EMBL" id="MBB5719152.1"/>
    </source>
</evidence>
<sequence length="99" mass="12943">MTRSYNRHRQYRDWRSYRSHNRSIYRRGNWRAPFRYHHFRSGMRIRHIYFGSRYYISDPWYYRLPPAGPYRRWVRHYDDVMLVDIRTGYILRIYYNFFW</sequence>
<dbReference type="EMBL" id="JACIJI010000003">
    <property type="protein sequence ID" value="MBB5719152.1"/>
    <property type="molecule type" value="Genomic_DNA"/>
</dbReference>
<organism evidence="1 2">
    <name type="scientific">Stakelama sediminis</name>
    <dbReference type="NCBI Taxonomy" id="463200"/>
    <lineage>
        <taxon>Bacteria</taxon>
        <taxon>Pseudomonadati</taxon>
        <taxon>Pseudomonadota</taxon>
        <taxon>Alphaproteobacteria</taxon>
        <taxon>Sphingomonadales</taxon>
        <taxon>Sphingomonadaceae</taxon>
        <taxon>Stakelama</taxon>
    </lineage>
</organism>
<dbReference type="Pfam" id="PF11776">
    <property type="entry name" value="RcnB"/>
    <property type="match status" value="1"/>
</dbReference>
<accession>A0A840Z0A2</accession>
<comment type="caution">
    <text evidence="1">The sequence shown here is derived from an EMBL/GenBank/DDBJ whole genome shotgun (WGS) entry which is preliminary data.</text>
</comment>
<dbReference type="InterPro" id="IPR024572">
    <property type="entry name" value="RcnB"/>
</dbReference>
<dbReference type="RefSeq" id="WP_184003612.1">
    <property type="nucleotide sequence ID" value="NZ_BAABIF010000012.1"/>
</dbReference>
<dbReference type="Gene3D" id="3.10.450.160">
    <property type="entry name" value="inner membrane protein cigr"/>
    <property type="match status" value="1"/>
</dbReference>
<protein>
    <submittedName>
        <fullName evidence="1">Ni/Co efflux regulator RcnB</fullName>
    </submittedName>
</protein>
<dbReference type="Proteomes" id="UP000554342">
    <property type="component" value="Unassembled WGS sequence"/>
</dbReference>
<keyword evidence="2" id="KW-1185">Reference proteome</keyword>
<evidence type="ECO:0000313" key="2">
    <source>
        <dbReference type="Proteomes" id="UP000554342"/>
    </source>
</evidence>